<accession>A0A1C3K5M7</accession>
<gene>
    <name evidence="5" type="ORF">ODI_00907</name>
    <name evidence="6" type="ORF">ODI_R4129</name>
</gene>
<dbReference type="EMBL" id="FLRC01000044">
    <property type="protein sequence ID" value="SBT26782.1"/>
    <property type="molecule type" value="Genomic_DNA"/>
</dbReference>
<feature type="signal peptide" evidence="3">
    <location>
        <begin position="1"/>
        <end position="30"/>
    </location>
</feature>
<dbReference type="RefSeq" id="WP_067757200.1">
    <property type="nucleotide sequence ID" value="NZ_LT907988.1"/>
</dbReference>
<dbReference type="Gene3D" id="3.40.50.2300">
    <property type="match status" value="2"/>
</dbReference>
<reference evidence="6 7" key="2">
    <citation type="submission" date="2017-08" db="EMBL/GenBank/DDBJ databases">
        <authorList>
            <person name="de Groot N.N."/>
        </authorList>
    </citation>
    <scope>NUCLEOTIDE SEQUENCE [LARGE SCALE GENOMIC DNA]</scope>
    <source>
        <strain evidence="6">Orrdi1</strain>
    </source>
</reference>
<evidence type="ECO:0000313" key="5">
    <source>
        <dbReference type="EMBL" id="SBT26782.1"/>
    </source>
</evidence>
<keyword evidence="7" id="KW-1185">Reference proteome</keyword>
<dbReference type="OrthoDB" id="7337537at2"/>
<evidence type="ECO:0000313" key="7">
    <source>
        <dbReference type="Proteomes" id="UP000078558"/>
    </source>
</evidence>
<evidence type="ECO:0000256" key="2">
    <source>
        <dbReference type="ARBA" id="ARBA00022729"/>
    </source>
</evidence>
<sequence>MLLHGLTFKKLGITLATLALGAGALAPATAQEAPPLRIGMTVSSTGTFALASQSGVRGVEVWVDDVNSRGGIEIDGKKRRVELVKRDDRSDKQMVTRVYEGLVSNEKVDMVFAPFGSTLTAAAATVTERLGKFLMIWSASSDPLYDQGFKYVVSGTQMPASLQLRLPMQHARQVGGKKVAIIYSDEPFPTALATGGRDQAEKSGLEVVLFERYPKGQKDFSTLLQKVRAAGADVFFPTSYEGDLISIARQMKQLNINFPYTFMFYASTPQFQAIGKDGDYIFSNTNYDPAINWKVNAGLDRAQFAKAYERLFPKAEFAPDFQTALAYGAGVVTEAIIQKAQSTDPARMKQAALDLSGKLTVMAGPYEIDAHGKQLQMPFPVVQLQPGKGMVPLYPADVATGKPIYPIPAWNQR</sequence>
<dbReference type="SUPFAM" id="SSF53822">
    <property type="entry name" value="Periplasmic binding protein-like I"/>
    <property type="match status" value="1"/>
</dbReference>
<dbReference type="InterPro" id="IPR051010">
    <property type="entry name" value="BCAA_transport"/>
</dbReference>
<dbReference type="Pfam" id="PF13458">
    <property type="entry name" value="Peripla_BP_6"/>
    <property type="match status" value="1"/>
</dbReference>
<dbReference type="PANTHER" id="PTHR30483">
    <property type="entry name" value="LEUCINE-SPECIFIC-BINDING PROTEIN"/>
    <property type="match status" value="1"/>
</dbReference>
<keyword evidence="2 3" id="KW-0732">Signal</keyword>
<evidence type="ECO:0000256" key="1">
    <source>
        <dbReference type="ARBA" id="ARBA00010062"/>
    </source>
</evidence>
<feature type="chain" id="PRO_5015062681" evidence="3">
    <location>
        <begin position="31"/>
        <end position="413"/>
    </location>
</feature>
<dbReference type="KEGG" id="odi:ODI_R4129"/>
<comment type="similarity">
    <text evidence="1">Belongs to the leucine-binding protein family.</text>
</comment>
<protein>
    <submittedName>
        <fullName evidence="5">Leucine-, isoleucine-, valine-, threonine-, and alanine-binding protein</fullName>
    </submittedName>
</protein>
<dbReference type="InterPro" id="IPR028081">
    <property type="entry name" value="Leu-bd"/>
</dbReference>
<dbReference type="AlphaFoldDB" id="A0A1C3K5M7"/>
<dbReference type="PANTHER" id="PTHR30483:SF37">
    <property type="entry name" value="ABC TRANSPORTER SUBSTRATE-BINDING PROTEIN"/>
    <property type="match status" value="1"/>
</dbReference>
<dbReference type="STRING" id="1851544.ODI_00907"/>
<reference evidence="5 7" key="1">
    <citation type="submission" date="2016-06" db="EMBL/GenBank/DDBJ databases">
        <authorList>
            <person name="Kjaerup R.B."/>
            <person name="Dalgaard T.S."/>
            <person name="Juul-Madsen H.R."/>
        </authorList>
    </citation>
    <scope>NUCLEOTIDE SEQUENCE [LARGE SCALE GENOMIC DNA]</scope>
    <source>
        <strain evidence="5">Orrdi1</strain>
    </source>
</reference>
<name>A0A1C3K5M7_9BURK</name>
<organism evidence="5 7">
    <name type="scientific">Orrella dioscoreae</name>
    <dbReference type="NCBI Taxonomy" id="1851544"/>
    <lineage>
        <taxon>Bacteria</taxon>
        <taxon>Pseudomonadati</taxon>
        <taxon>Pseudomonadota</taxon>
        <taxon>Betaproteobacteria</taxon>
        <taxon>Burkholderiales</taxon>
        <taxon>Alcaligenaceae</taxon>
        <taxon>Orrella</taxon>
    </lineage>
</organism>
<dbReference type="CDD" id="cd06338">
    <property type="entry name" value="PBP1_ABC_ligand_binding-like"/>
    <property type="match status" value="1"/>
</dbReference>
<feature type="domain" description="Leucine-binding protein" evidence="4">
    <location>
        <begin position="35"/>
        <end position="385"/>
    </location>
</feature>
<evidence type="ECO:0000256" key="3">
    <source>
        <dbReference type="SAM" id="SignalP"/>
    </source>
</evidence>
<proteinExistence type="inferred from homology"/>
<dbReference type="InterPro" id="IPR028082">
    <property type="entry name" value="Peripla_BP_I"/>
</dbReference>
<evidence type="ECO:0000259" key="4">
    <source>
        <dbReference type="Pfam" id="PF13458"/>
    </source>
</evidence>
<dbReference type="Proteomes" id="UP000078558">
    <property type="component" value="Chromosome I"/>
</dbReference>
<evidence type="ECO:0000313" key="6">
    <source>
        <dbReference type="EMBL" id="SOE52381.1"/>
    </source>
</evidence>
<dbReference type="EMBL" id="LT907988">
    <property type="protein sequence ID" value="SOE52381.1"/>
    <property type="molecule type" value="Genomic_DNA"/>
</dbReference>